<dbReference type="AlphaFoldDB" id="A0A371GWK2"/>
<evidence type="ECO:0008006" key="3">
    <source>
        <dbReference type="Google" id="ProtNLM"/>
    </source>
</evidence>
<keyword evidence="2" id="KW-1185">Reference proteome</keyword>
<feature type="non-terminal residue" evidence="1">
    <location>
        <position position="1"/>
    </location>
</feature>
<reference evidence="1" key="1">
    <citation type="submission" date="2018-05" db="EMBL/GenBank/DDBJ databases">
        <title>Draft genome of Mucuna pruriens seed.</title>
        <authorList>
            <person name="Nnadi N.E."/>
            <person name="Vos R."/>
            <person name="Hasami M.H."/>
            <person name="Devisetty U.K."/>
            <person name="Aguiy J.C."/>
        </authorList>
    </citation>
    <scope>NUCLEOTIDE SEQUENCE [LARGE SCALE GENOMIC DNA]</scope>
    <source>
        <strain evidence="1">JCA_2017</strain>
    </source>
</reference>
<dbReference type="EMBL" id="QJKJ01004251">
    <property type="protein sequence ID" value="RDX94925.1"/>
    <property type="molecule type" value="Genomic_DNA"/>
</dbReference>
<evidence type="ECO:0000313" key="1">
    <source>
        <dbReference type="EMBL" id="RDX94925.1"/>
    </source>
</evidence>
<dbReference type="Proteomes" id="UP000257109">
    <property type="component" value="Unassembled WGS sequence"/>
</dbReference>
<evidence type="ECO:0000313" key="2">
    <source>
        <dbReference type="Proteomes" id="UP000257109"/>
    </source>
</evidence>
<name>A0A371GWK2_MUCPR</name>
<dbReference type="OrthoDB" id="1935865at2759"/>
<comment type="caution">
    <text evidence="1">The sequence shown here is derived from an EMBL/GenBank/DDBJ whole genome shotgun (WGS) entry which is preliminary data.</text>
</comment>
<proteinExistence type="predicted"/>
<gene>
    <name evidence="1" type="ORF">CR513_22636</name>
</gene>
<organism evidence="1 2">
    <name type="scientific">Mucuna pruriens</name>
    <name type="common">Velvet bean</name>
    <name type="synonym">Dolichos pruriens</name>
    <dbReference type="NCBI Taxonomy" id="157652"/>
    <lineage>
        <taxon>Eukaryota</taxon>
        <taxon>Viridiplantae</taxon>
        <taxon>Streptophyta</taxon>
        <taxon>Embryophyta</taxon>
        <taxon>Tracheophyta</taxon>
        <taxon>Spermatophyta</taxon>
        <taxon>Magnoliopsida</taxon>
        <taxon>eudicotyledons</taxon>
        <taxon>Gunneridae</taxon>
        <taxon>Pentapetalae</taxon>
        <taxon>rosids</taxon>
        <taxon>fabids</taxon>
        <taxon>Fabales</taxon>
        <taxon>Fabaceae</taxon>
        <taxon>Papilionoideae</taxon>
        <taxon>50 kb inversion clade</taxon>
        <taxon>NPAAA clade</taxon>
        <taxon>indigoferoid/millettioid clade</taxon>
        <taxon>Phaseoleae</taxon>
        <taxon>Mucuna</taxon>
    </lineage>
</organism>
<sequence length="211" mass="25351">MYLYLLRSNDEALDAFKVFKAEVEKQYGKQIKIMRSDRDGEYYGRYNENEQAPGPFANFKNIGLFSKWCSRKKKSNFNGHDQGVDEEQQDYVEQQLIEQHVPPQDNETTLRRSIYLQESNYNIGAENDPKTFSQAMSSKESNLWYNVMKDEMDFMASDQPFDRNEFLKQRKTYKEILKDIRQDLLPKYLLKEKESTKQRHFLLYKRKILFE</sequence>
<accession>A0A371GWK2</accession>
<protein>
    <recommendedName>
        <fullName evidence="3">Integrase catalytic domain-containing protein</fullName>
    </recommendedName>
</protein>